<dbReference type="FunFam" id="3.30.200.20:FF:000199">
    <property type="entry name" value="Phosphoribosylaminoimidazole-succinocarboxamide synthase"/>
    <property type="match status" value="1"/>
</dbReference>
<comment type="pathway">
    <text evidence="1 8">Purine metabolism; IMP biosynthesis via de novo pathway; 5-amino-1-(5-phospho-D-ribosyl)imidazole-4-carboxamide from 5-amino-1-(5-phospho-D-ribosyl)imidazole-4-carboxylate: step 1/2.</text>
</comment>
<dbReference type="STRING" id="1801774.A3A05_01475"/>
<dbReference type="NCBIfam" id="NF009251">
    <property type="entry name" value="PRK12607.1"/>
    <property type="match status" value="1"/>
</dbReference>
<dbReference type="InterPro" id="IPR028923">
    <property type="entry name" value="SAICAR_synt/ADE2_N"/>
</dbReference>
<protein>
    <recommendedName>
        <fullName evidence="8">Phosphoribosylaminoimidazole-succinocarboxamide synthase</fullName>
        <ecNumber evidence="8">6.3.2.6</ecNumber>
    </recommendedName>
    <alternativeName>
        <fullName evidence="8">SAICAR synthetase</fullName>
    </alternativeName>
</protein>
<feature type="domain" description="SAICAR synthetase/ADE2 N-terminal" evidence="9">
    <location>
        <begin position="15"/>
        <end position="261"/>
    </location>
</feature>
<name>A0A1F6WW10_9BACT</name>
<dbReference type="AlphaFoldDB" id="A0A1F6WW10"/>
<evidence type="ECO:0000259" key="9">
    <source>
        <dbReference type="Pfam" id="PF01259"/>
    </source>
</evidence>
<evidence type="ECO:0000256" key="3">
    <source>
        <dbReference type="ARBA" id="ARBA00022598"/>
    </source>
</evidence>
<evidence type="ECO:0000256" key="5">
    <source>
        <dbReference type="ARBA" id="ARBA00022755"/>
    </source>
</evidence>
<comment type="caution">
    <text evidence="10">The sequence shown here is derived from an EMBL/GenBank/DDBJ whole genome shotgun (WGS) entry which is preliminary data.</text>
</comment>
<dbReference type="PANTHER" id="PTHR43700">
    <property type="entry name" value="PHOSPHORIBOSYLAMINOIMIDAZOLE-SUCCINOCARBOXAMIDE SYNTHASE"/>
    <property type="match status" value="1"/>
</dbReference>
<comment type="similarity">
    <text evidence="2 8">Belongs to the SAICAR synthetase family.</text>
</comment>
<evidence type="ECO:0000256" key="8">
    <source>
        <dbReference type="HAMAP-Rule" id="MF_00137"/>
    </source>
</evidence>
<dbReference type="EMBL" id="MFUY01000015">
    <property type="protein sequence ID" value="OGI86067.1"/>
    <property type="molecule type" value="Genomic_DNA"/>
</dbReference>
<dbReference type="HAMAP" id="MF_00137">
    <property type="entry name" value="SAICAR_synth"/>
    <property type="match status" value="1"/>
</dbReference>
<evidence type="ECO:0000313" key="10">
    <source>
        <dbReference type="EMBL" id="OGI86067.1"/>
    </source>
</evidence>
<evidence type="ECO:0000313" key="11">
    <source>
        <dbReference type="Proteomes" id="UP000176187"/>
    </source>
</evidence>
<organism evidence="10 11">
    <name type="scientific">Candidatus Nomurabacteria bacterium RIFCSPLOWO2_01_FULL_41_12</name>
    <dbReference type="NCBI Taxonomy" id="1801774"/>
    <lineage>
        <taxon>Bacteria</taxon>
        <taxon>Candidatus Nomuraibacteriota</taxon>
    </lineage>
</organism>
<dbReference type="Pfam" id="PF01259">
    <property type="entry name" value="SAICAR_synt"/>
    <property type="match status" value="1"/>
</dbReference>
<keyword evidence="3 8" id="KW-0436">Ligase</keyword>
<dbReference type="EC" id="6.3.2.6" evidence="8"/>
<dbReference type="GO" id="GO:0005524">
    <property type="term" value="F:ATP binding"/>
    <property type="evidence" value="ECO:0007669"/>
    <property type="project" value="UniProtKB-KW"/>
</dbReference>
<dbReference type="CDD" id="cd01414">
    <property type="entry name" value="SAICAR_synt_Sc"/>
    <property type="match status" value="1"/>
</dbReference>
<dbReference type="SUPFAM" id="SSF56104">
    <property type="entry name" value="SAICAR synthase-like"/>
    <property type="match status" value="1"/>
</dbReference>
<evidence type="ECO:0000256" key="4">
    <source>
        <dbReference type="ARBA" id="ARBA00022741"/>
    </source>
</evidence>
<evidence type="ECO:0000256" key="6">
    <source>
        <dbReference type="ARBA" id="ARBA00022840"/>
    </source>
</evidence>
<keyword evidence="6 8" id="KW-0067">ATP-binding</keyword>
<evidence type="ECO:0000256" key="2">
    <source>
        <dbReference type="ARBA" id="ARBA00010190"/>
    </source>
</evidence>
<dbReference type="Gene3D" id="3.30.200.20">
    <property type="entry name" value="Phosphorylase Kinase, domain 1"/>
    <property type="match status" value="1"/>
</dbReference>
<dbReference type="GO" id="GO:0005737">
    <property type="term" value="C:cytoplasm"/>
    <property type="evidence" value="ECO:0007669"/>
    <property type="project" value="TreeGrafter"/>
</dbReference>
<gene>
    <name evidence="8" type="primary">purC</name>
    <name evidence="10" type="ORF">A3A05_01475</name>
</gene>
<comment type="catalytic activity">
    <reaction evidence="7 8">
        <text>5-amino-1-(5-phospho-D-ribosyl)imidazole-4-carboxylate + L-aspartate + ATP = (2S)-2-[5-amino-1-(5-phospho-beta-D-ribosyl)imidazole-4-carboxamido]succinate + ADP + phosphate + 2 H(+)</text>
        <dbReference type="Rhea" id="RHEA:22628"/>
        <dbReference type="ChEBI" id="CHEBI:15378"/>
        <dbReference type="ChEBI" id="CHEBI:29991"/>
        <dbReference type="ChEBI" id="CHEBI:30616"/>
        <dbReference type="ChEBI" id="CHEBI:43474"/>
        <dbReference type="ChEBI" id="CHEBI:58443"/>
        <dbReference type="ChEBI" id="CHEBI:77657"/>
        <dbReference type="ChEBI" id="CHEBI:456216"/>
        <dbReference type="EC" id="6.3.2.6"/>
    </reaction>
</comment>
<dbReference type="PANTHER" id="PTHR43700:SF1">
    <property type="entry name" value="PHOSPHORIBOSYLAMINOIMIDAZOLE-SUCCINOCARBOXAMIDE SYNTHASE"/>
    <property type="match status" value="1"/>
</dbReference>
<keyword evidence="5 8" id="KW-0658">Purine biosynthesis</keyword>
<reference evidence="10 11" key="1">
    <citation type="journal article" date="2016" name="Nat. Commun.">
        <title>Thousands of microbial genomes shed light on interconnected biogeochemical processes in an aquifer system.</title>
        <authorList>
            <person name="Anantharaman K."/>
            <person name="Brown C.T."/>
            <person name="Hug L.A."/>
            <person name="Sharon I."/>
            <person name="Castelle C.J."/>
            <person name="Probst A.J."/>
            <person name="Thomas B.C."/>
            <person name="Singh A."/>
            <person name="Wilkins M.J."/>
            <person name="Karaoz U."/>
            <person name="Brodie E.L."/>
            <person name="Williams K.H."/>
            <person name="Hubbard S.S."/>
            <person name="Banfield J.F."/>
        </authorList>
    </citation>
    <scope>NUCLEOTIDE SEQUENCE [LARGE SCALE GENOMIC DNA]</scope>
</reference>
<evidence type="ECO:0000256" key="7">
    <source>
        <dbReference type="ARBA" id="ARBA00048475"/>
    </source>
</evidence>
<sequence length="310" mass="35790">MNILKETNFKNLGKKYTGKVRDVYVQKDKVILISTDRYSAFDRNLALIPCKGQVLTEVSKFWFEQTKDIVPNHVIDFPDPNVVVGKKCTVLPVEMVVRGYITGVTGTSTWTLYQKGERDFGDFVLPDGMHKNQKLDKPVITPTTKHEAHDRPLTSKIILEEKIMTPEIWQKVSDIALKLFARGQEVALKKGLILVDTKYEFGLTENGEIILIDEIHTPDSSRYWQAKTYQERIANGLEPENFDKEFLRLWFKDNCDPYKDEKLPEAPADMVTELSRRYIQICEQITGIPFKIESGDIEKRIENNLQAYKI</sequence>
<dbReference type="GO" id="GO:0004639">
    <property type="term" value="F:phosphoribosylaminoimidazolesuccinocarboxamide synthase activity"/>
    <property type="evidence" value="ECO:0007669"/>
    <property type="project" value="UniProtKB-UniRule"/>
</dbReference>
<keyword evidence="4 8" id="KW-0547">Nucleotide-binding</keyword>
<dbReference type="PROSITE" id="PS01058">
    <property type="entry name" value="SAICAR_SYNTHETASE_2"/>
    <property type="match status" value="1"/>
</dbReference>
<dbReference type="Proteomes" id="UP000176187">
    <property type="component" value="Unassembled WGS sequence"/>
</dbReference>
<proteinExistence type="inferred from homology"/>
<dbReference type="GO" id="GO:0006189">
    <property type="term" value="P:'de novo' IMP biosynthetic process"/>
    <property type="evidence" value="ECO:0007669"/>
    <property type="project" value="UniProtKB-UniRule"/>
</dbReference>
<accession>A0A1F6WW10</accession>
<dbReference type="UniPathway" id="UPA00074">
    <property type="reaction ID" value="UER00131"/>
</dbReference>
<dbReference type="InterPro" id="IPR018236">
    <property type="entry name" value="SAICAR_synthetase_CS"/>
</dbReference>
<evidence type="ECO:0000256" key="1">
    <source>
        <dbReference type="ARBA" id="ARBA00004672"/>
    </source>
</evidence>
<dbReference type="Gene3D" id="3.30.470.20">
    <property type="entry name" value="ATP-grasp fold, B domain"/>
    <property type="match status" value="1"/>
</dbReference>